<evidence type="ECO:0000259" key="12">
    <source>
        <dbReference type="PROSITE" id="PS50929"/>
    </source>
</evidence>
<dbReference type="InterPro" id="IPR003439">
    <property type="entry name" value="ABC_transporter-like_ATP-bd"/>
</dbReference>
<feature type="transmembrane region" description="Helical" evidence="10">
    <location>
        <begin position="35"/>
        <end position="54"/>
    </location>
</feature>
<reference evidence="13 14" key="1">
    <citation type="journal article" date="2018" name="Mol. Biol. Evol.">
        <title>Broad Genomic Sampling Reveals a Smut Pathogenic Ancestry of the Fungal Clade Ustilaginomycotina.</title>
        <authorList>
            <person name="Kijpornyongpan T."/>
            <person name="Mondo S.J."/>
            <person name="Barry K."/>
            <person name="Sandor L."/>
            <person name="Lee J."/>
            <person name="Lipzen A."/>
            <person name="Pangilinan J."/>
            <person name="LaButti K."/>
            <person name="Hainaut M."/>
            <person name="Henrissat B."/>
            <person name="Grigoriev I.V."/>
            <person name="Spatafora J.W."/>
            <person name="Aime M.C."/>
        </authorList>
    </citation>
    <scope>NUCLEOTIDE SEQUENCE [LARGE SCALE GENOMIC DNA]</scope>
    <source>
        <strain evidence="13 14">MCA 4186</strain>
    </source>
</reference>
<evidence type="ECO:0000256" key="2">
    <source>
        <dbReference type="ARBA" id="ARBA00022448"/>
    </source>
</evidence>
<feature type="compositionally biased region" description="Low complexity" evidence="9">
    <location>
        <begin position="1035"/>
        <end position="1048"/>
    </location>
</feature>
<dbReference type="FunFam" id="3.40.50.300:FF:000287">
    <property type="entry name" value="Multidrug ABC transporter ATP-binding protein"/>
    <property type="match status" value="1"/>
</dbReference>
<comment type="subcellular location">
    <subcellularLocation>
        <location evidence="1">Membrane</location>
        <topology evidence="1">Multi-pass membrane protein</topology>
    </subcellularLocation>
</comment>
<dbReference type="InterPro" id="IPR039421">
    <property type="entry name" value="Type_1_exporter"/>
</dbReference>
<gene>
    <name evidence="13" type="ORF">FA09DRAFT_343415</name>
</gene>
<dbReference type="Gene3D" id="3.40.50.300">
    <property type="entry name" value="P-loop containing nucleotide triphosphate hydrolases"/>
    <property type="match status" value="1"/>
</dbReference>
<protein>
    <recommendedName>
        <fullName evidence="15">P-loop containing nucleoside triphosphate hydrolase protein</fullName>
    </recommendedName>
</protein>
<evidence type="ECO:0000256" key="4">
    <source>
        <dbReference type="ARBA" id="ARBA00022741"/>
    </source>
</evidence>
<keyword evidence="4" id="KW-0547">Nucleotide-binding</keyword>
<dbReference type="InterPro" id="IPR011527">
    <property type="entry name" value="ABC1_TM_dom"/>
</dbReference>
<evidence type="ECO:0000313" key="14">
    <source>
        <dbReference type="Proteomes" id="UP000245946"/>
    </source>
</evidence>
<evidence type="ECO:0000313" key="13">
    <source>
        <dbReference type="EMBL" id="PWN97531.1"/>
    </source>
</evidence>
<dbReference type="GeneID" id="37272142"/>
<dbReference type="GO" id="GO:0016020">
    <property type="term" value="C:membrane"/>
    <property type="evidence" value="ECO:0007669"/>
    <property type="project" value="UniProtKB-SubCell"/>
</dbReference>
<evidence type="ECO:0000256" key="5">
    <source>
        <dbReference type="ARBA" id="ARBA00022840"/>
    </source>
</evidence>
<dbReference type="InterPro" id="IPR017871">
    <property type="entry name" value="ABC_transporter-like_CS"/>
</dbReference>
<dbReference type="InterPro" id="IPR003593">
    <property type="entry name" value="AAA+_ATPase"/>
</dbReference>
<feature type="transmembrane region" description="Helical" evidence="10">
    <location>
        <begin position="183"/>
        <end position="202"/>
    </location>
</feature>
<dbReference type="EMBL" id="KZ819294">
    <property type="protein sequence ID" value="PWN97531.1"/>
    <property type="molecule type" value="Genomic_DNA"/>
</dbReference>
<dbReference type="RefSeq" id="XP_025597810.1">
    <property type="nucleotide sequence ID" value="XM_025744598.1"/>
</dbReference>
<feature type="region of interest" description="Disordered" evidence="9">
    <location>
        <begin position="256"/>
        <end position="276"/>
    </location>
</feature>
<dbReference type="SMART" id="SM00382">
    <property type="entry name" value="AAA"/>
    <property type="match status" value="1"/>
</dbReference>
<keyword evidence="3 10" id="KW-0812">Transmembrane</keyword>
<dbReference type="Pfam" id="PF00664">
    <property type="entry name" value="ABC_membrane"/>
    <property type="match status" value="1"/>
</dbReference>
<feature type="compositionally biased region" description="Low complexity" evidence="9">
    <location>
        <begin position="1108"/>
        <end position="1164"/>
    </location>
</feature>
<feature type="compositionally biased region" description="Low complexity" evidence="9">
    <location>
        <begin position="979"/>
        <end position="992"/>
    </location>
</feature>
<evidence type="ECO:0000256" key="9">
    <source>
        <dbReference type="SAM" id="MobiDB-lite"/>
    </source>
</evidence>
<evidence type="ECO:0000256" key="3">
    <source>
        <dbReference type="ARBA" id="ARBA00022692"/>
    </source>
</evidence>
<feature type="transmembrane region" description="Helical" evidence="10">
    <location>
        <begin position="555"/>
        <end position="573"/>
    </location>
</feature>
<feature type="compositionally biased region" description="Basic and acidic residues" evidence="9">
    <location>
        <begin position="885"/>
        <end position="905"/>
    </location>
</feature>
<keyword evidence="5" id="KW-0067">ATP-binding</keyword>
<feature type="transmembrane region" description="Helical" evidence="10">
    <location>
        <begin position="323"/>
        <end position="343"/>
    </location>
</feature>
<evidence type="ECO:0000256" key="7">
    <source>
        <dbReference type="ARBA" id="ARBA00023136"/>
    </source>
</evidence>
<feature type="transmembrane region" description="Helical" evidence="10">
    <location>
        <begin position="75"/>
        <end position="95"/>
    </location>
</feature>
<keyword evidence="2" id="KW-0813">Transport</keyword>
<dbReference type="GO" id="GO:0005524">
    <property type="term" value="F:ATP binding"/>
    <property type="evidence" value="ECO:0007669"/>
    <property type="project" value="UniProtKB-KW"/>
</dbReference>
<dbReference type="CDD" id="cd18583">
    <property type="entry name" value="ABC_6TM_HMT1"/>
    <property type="match status" value="1"/>
</dbReference>
<dbReference type="PANTHER" id="PTHR24221:SF648">
    <property type="entry name" value="ABC-TYPE TRANSPORTER ATR1"/>
    <property type="match status" value="1"/>
</dbReference>
<feature type="domain" description="ABC transporter" evidence="11">
    <location>
        <begin position="642"/>
        <end position="877"/>
    </location>
</feature>
<dbReference type="AlphaFoldDB" id="A0A316Z7I2"/>
<evidence type="ECO:0000256" key="10">
    <source>
        <dbReference type="SAM" id="Phobius"/>
    </source>
</evidence>
<feature type="transmembrane region" description="Helical" evidence="10">
    <location>
        <begin position="438"/>
        <end position="457"/>
    </location>
</feature>
<feature type="compositionally biased region" description="Basic residues" evidence="9">
    <location>
        <begin position="1165"/>
        <end position="1178"/>
    </location>
</feature>
<dbReference type="GO" id="GO:0140359">
    <property type="term" value="F:ABC-type transporter activity"/>
    <property type="evidence" value="ECO:0007669"/>
    <property type="project" value="InterPro"/>
</dbReference>
<feature type="compositionally biased region" description="Low complexity" evidence="9">
    <location>
        <begin position="940"/>
        <end position="954"/>
    </location>
</feature>
<evidence type="ECO:0000259" key="11">
    <source>
        <dbReference type="PROSITE" id="PS50893"/>
    </source>
</evidence>
<feature type="domain" description="ABC transmembrane type-1" evidence="12">
    <location>
        <begin position="326"/>
        <end position="608"/>
    </location>
</feature>
<dbReference type="STRING" id="58919.A0A316Z7I2"/>
<feature type="transmembrane region" description="Helical" evidence="10">
    <location>
        <begin position="115"/>
        <end position="133"/>
    </location>
</feature>
<sequence length="1178" mass="123560">MAAQAVLFGAPPSPHTLWAQMHAGAAAPWQLAALHLARLLPAALILLLVLASLLRPVPVPVIVRVRSRRRLLTHFLLLSLAATHLVAGVLIVLRAVLPPKTWTPALPRWGGADSAALLGVIAWAAVAAACQWETRARGAYGRGKVLGALAIGVLGDGALLGLYASSAGPARPPTMGPWTLAQLALPLLRLALLYPAAALACMDAQRFVRASDLHANAAARAAEEQQPSSSAGRSAPAAAEGSALLNATSSNGYGATGTSTASGSATATPKPARTAASEAAAANASMGLSVSAQPPPPTLRVFFARLKLLFPYLWPRASVTLQLLALACAVLLVLGRFVNLYVPLTLGRVVDDLASGMPPWWHIALYAALKALQGSGGLLGVLQGYAWIPVEQYSDREISIMSFERLLDLSMSFHTKRKTGEVLRILDRGAVISSFFQYLLFQVVPIFVDLSVAVIFLGMRFGLLVGIVLGLIMVVYTWVSVKMTTWRTALRRQANNLDSISRAIHTDCLLNWEVIKHFSAESYEVERYRSSLLAYQKASFKVTASLSLLNMVQNLIVTVGTLLASLMVAAAVVRGDATSSDFVVFLTYLAQVVAPLNWLGTLYRVIQTNLIDTDKLMQLLQEESDVRDVDGAKDLVVTEGVIEFRDVVFAYGPGQNNALNGVSFRIDPRSSCALVGESGAGKSSILRLLYRFYDIQSGAILIDGQDISQVTQASLRRAIGVVPQEPSLFNMDVKHNILYGDVNASDEAVEAAARAAQIWDRILSFPDGLATVVGERGVRLSGGEKQRVAIARTFLKNPKILLLDEATSALDSATEHALQTALSTLMNGRSSLTIAHRLSTIVASDNIVVLDAGRVVESGSHAELVQRNGLYASMWRAQINDAKDAEALAEQKEAEAEPESSKSADADEPLAEAPAVAPKGFLGIVPPSNPAAGPVPDSLSPTSPAQAAPEASSSRLPTIAASPAASDNAPEATADDETAAAPNEAKEAAPYAVDAEASKPEETPVLAPDAVPSQATPVKFPKRDESVPAAEPPATTSSFSTRSSPTNTRLERVESSGDTSLAGGASESPSRLRTRIASMLRRSSSMSSPSADAPATGSASSSPHASRAGSEAQQPGSAAAANALSARREASSATQSSSATASGSASPAAAAGASAAAEGANGQSSKKKKNRRKKAGKK</sequence>
<dbReference type="InterPro" id="IPR027417">
    <property type="entry name" value="P-loop_NTPase"/>
</dbReference>
<dbReference type="PROSITE" id="PS00211">
    <property type="entry name" value="ABC_TRANSPORTER_1"/>
    <property type="match status" value="1"/>
</dbReference>
<keyword evidence="7 10" id="KW-0472">Membrane</keyword>
<feature type="compositionally biased region" description="Low complexity" evidence="9">
    <location>
        <begin position="1077"/>
        <end position="1095"/>
    </location>
</feature>
<feature type="transmembrane region" description="Helical" evidence="10">
    <location>
        <begin position="145"/>
        <end position="163"/>
    </location>
</feature>
<organism evidence="13 14">
    <name type="scientific">Tilletiopsis washingtonensis</name>
    <dbReference type="NCBI Taxonomy" id="58919"/>
    <lineage>
        <taxon>Eukaryota</taxon>
        <taxon>Fungi</taxon>
        <taxon>Dikarya</taxon>
        <taxon>Basidiomycota</taxon>
        <taxon>Ustilaginomycotina</taxon>
        <taxon>Exobasidiomycetes</taxon>
        <taxon>Entylomatales</taxon>
        <taxon>Entylomatales incertae sedis</taxon>
        <taxon>Tilletiopsis</taxon>
    </lineage>
</organism>
<dbReference type="Gene3D" id="1.20.1560.10">
    <property type="entry name" value="ABC transporter type 1, transmembrane domain"/>
    <property type="match status" value="1"/>
</dbReference>
<comment type="similarity">
    <text evidence="8">Belongs to the ABC transporter superfamily. ABCB family. Heavy Metal importer (TC 3.A.1.210) subfamily.</text>
</comment>
<dbReference type="Pfam" id="PF00005">
    <property type="entry name" value="ABC_tran"/>
    <property type="match status" value="1"/>
</dbReference>
<dbReference type="SUPFAM" id="SSF52540">
    <property type="entry name" value="P-loop containing nucleoside triphosphate hydrolases"/>
    <property type="match status" value="1"/>
</dbReference>
<feature type="transmembrane region" description="Helical" evidence="10">
    <location>
        <begin position="463"/>
        <end position="481"/>
    </location>
</feature>
<name>A0A316Z7I2_9BASI</name>
<evidence type="ECO:0008006" key="15">
    <source>
        <dbReference type="Google" id="ProtNLM"/>
    </source>
</evidence>
<evidence type="ECO:0000256" key="6">
    <source>
        <dbReference type="ARBA" id="ARBA00022989"/>
    </source>
</evidence>
<keyword evidence="14" id="KW-1185">Reference proteome</keyword>
<dbReference type="OrthoDB" id="6500128at2759"/>
<feature type="transmembrane region" description="Helical" evidence="10">
    <location>
        <begin position="363"/>
        <end position="388"/>
    </location>
</feature>
<dbReference type="SUPFAM" id="SSF90123">
    <property type="entry name" value="ABC transporter transmembrane region"/>
    <property type="match status" value="1"/>
</dbReference>
<keyword evidence="6 10" id="KW-1133">Transmembrane helix</keyword>
<dbReference type="GO" id="GO:0016887">
    <property type="term" value="F:ATP hydrolysis activity"/>
    <property type="evidence" value="ECO:0007669"/>
    <property type="project" value="InterPro"/>
</dbReference>
<accession>A0A316Z7I2</accession>
<dbReference type="Proteomes" id="UP000245946">
    <property type="component" value="Unassembled WGS sequence"/>
</dbReference>
<dbReference type="PROSITE" id="PS50929">
    <property type="entry name" value="ABC_TM1F"/>
    <property type="match status" value="1"/>
</dbReference>
<dbReference type="InterPro" id="IPR036640">
    <property type="entry name" value="ABC1_TM_sf"/>
</dbReference>
<dbReference type="PROSITE" id="PS50893">
    <property type="entry name" value="ABC_TRANSPORTER_2"/>
    <property type="match status" value="1"/>
</dbReference>
<evidence type="ECO:0000256" key="1">
    <source>
        <dbReference type="ARBA" id="ARBA00004141"/>
    </source>
</evidence>
<feature type="region of interest" description="Disordered" evidence="9">
    <location>
        <begin position="885"/>
        <end position="1178"/>
    </location>
</feature>
<evidence type="ECO:0000256" key="8">
    <source>
        <dbReference type="ARBA" id="ARBA00024363"/>
    </source>
</evidence>
<proteinExistence type="inferred from homology"/>
<dbReference type="PANTHER" id="PTHR24221">
    <property type="entry name" value="ATP-BINDING CASSETTE SUB-FAMILY B"/>
    <property type="match status" value="1"/>
</dbReference>